<reference evidence="4 7" key="1">
    <citation type="journal article" date="2014" name="Int. J. Syst. Evol. Microbiol.">
        <title>Complete genome sequence of Corynebacterium casei LMG S-19264T (=DSM 44701T), isolated from a smear-ripened cheese.</title>
        <authorList>
            <consortium name="US DOE Joint Genome Institute (JGI-PGF)"/>
            <person name="Walter F."/>
            <person name="Albersmeier A."/>
            <person name="Kalinowski J."/>
            <person name="Ruckert C."/>
        </authorList>
    </citation>
    <scope>NUCLEOTIDE SEQUENCE [LARGE SCALE GENOMIC DNA]</scope>
    <source>
        <strain evidence="4 7">JCM 4205</strain>
    </source>
</reference>
<dbReference type="InterPro" id="IPR001932">
    <property type="entry name" value="PPM-type_phosphatase-like_dom"/>
</dbReference>
<dbReference type="Proteomes" id="UP000642014">
    <property type="component" value="Unassembled WGS sequence"/>
</dbReference>
<evidence type="ECO:0000313" key="4">
    <source>
        <dbReference type="EMBL" id="GGR42270.1"/>
    </source>
</evidence>
<dbReference type="InterPro" id="IPR052016">
    <property type="entry name" value="Bact_Sigma-Reg"/>
</dbReference>
<evidence type="ECO:0000313" key="5">
    <source>
        <dbReference type="EMBL" id="QEV35220.1"/>
    </source>
</evidence>
<dbReference type="Gene3D" id="3.30.450.20">
    <property type="entry name" value="PAS domain"/>
    <property type="match status" value="1"/>
</dbReference>
<dbReference type="InterPro" id="IPR000700">
    <property type="entry name" value="PAS-assoc_C"/>
</dbReference>
<evidence type="ECO:0000313" key="7">
    <source>
        <dbReference type="Proteomes" id="UP000642014"/>
    </source>
</evidence>
<dbReference type="PANTHER" id="PTHR43156">
    <property type="entry name" value="STAGE II SPORULATION PROTEIN E-RELATED"/>
    <property type="match status" value="1"/>
</dbReference>
<dbReference type="EMBL" id="BMSJ01000011">
    <property type="protein sequence ID" value="GGR42270.1"/>
    <property type="molecule type" value="Genomic_DNA"/>
</dbReference>
<dbReference type="InterPro" id="IPR036457">
    <property type="entry name" value="PPM-type-like_dom_sf"/>
</dbReference>
<dbReference type="SMART" id="SM00331">
    <property type="entry name" value="PP2C_SIG"/>
    <property type="match status" value="1"/>
</dbReference>
<reference evidence="4" key="3">
    <citation type="submission" date="2023-08" db="EMBL/GenBank/DDBJ databases">
        <authorList>
            <person name="Sun Q."/>
            <person name="Ohkuma M."/>
        </authorList>
    </citation>
    <scope>NUCLEOTIDE SEQUENCE</scope>
    <source>
        <strain evidence="4">JCM 4205</strain>
    </source>
</reference>
<organism evidence="4 7">
    <name type="scientific">Streptomyces cinereoruber</name>
    <dbReference type="NCBI Taxonomy" id="67260"/>
    <lineage>
        <taxon>Bacteria</taxon>
        <taxon>Bacillati</taxon>
        <taxon>Actinomycetota</taxon>
        <taxon>Actinomycetes</taxon>
        <taxon>Kitasatosporales</taxon>
        <taxon>Streptomycetaceae</taxon>
        <taxon>Streptomyces</taxon>
    </lineage>
</organism>
<dbReference type="PROSITE" id="PS50113">
    <property type="entry name" value="PAC"/>
    <property type="match status" value="1"/>
</dbReference>
<dbReference type="Pfam" id="PF08447">
    <property type="entry name" value="PAS_3"/>
    <property type="match status" value="1"/>
</dbReference>
<accession>A0AAV4KSY4</accession>
<feature type="compositionally biased region" description="Low complexity" evidence="2">
    <location>
        <begin position="45"/>
        <end position="55"/>
    </location>
</feature>
<dbReference type="Proteomes" id="UP000326029">
    <property type="component" value="Chromosome"/>
</dbReference>
<evidence type="ECO:0000259" key="3">
    <source>
        <dbReference type="PROSITE" id="PS50113"/>
    </source>
</evidence>
<evidence type="ECO:0000256" key="1">
    <source>
        <dbReference type="ARBA" id="ARBA00022801"/>
    </source>
</evidence>
<gene>
    <name evidence="5" type="ORF">CP977_26150</name>
    <name evidence="4" type="ORF">GCM10010497_51780</name>
</gene>
<protein>
    <submittedName>
        <fullName evidence="5">Serine/threonine protein phosphatase</fullName>
    </submittedName>
</protein>
<dbReference type="Gene3D" id="3.60.40.10">
    <property type="entry name" value="PPM-type phosphatase domain"/>
    <property type="match status" value="1"/>
</dbReference>
<feature type="domain" description="PAC" evidence="3">
    <location>
        <begin position="259"/>
        <end position="311"/>
    </location>
</feature>
<feature type="region of interest" description="Disordered" evidence="2">
    <location>
        <begin position="36"/>
        <end position="55"/>
    </location>
</feature>
<feature type="region of interest" description="Disordered" evidence="2">
    <location>
        <begin position="1"/>
        <end position="23"/>
    </location>
</feature>
<name>A0AAV4KSY4_9ACTN</name>
<keyword evidence="1" id="KW-0378">Hydrolase</keyword>
<dbReference type="InterPro" id="IPR013655">
    <property type="entry name" value="PAS_fold_3"/>
</dbReference>
<dbReference type="Gene3D" id="2.10.70.100">
    <property type="match status" value="1"/>
</dbReference>
<dbReference type="InterPro" id="IPR035965">
    <property type="entry name" value="PAS-like_dom_sf"/>
</dbReference>
<dbReference type="RefSeq" id="WP_152370903.1">
    <property type="nucleotide sequence ID" value="NZ_BMSJ01000011.1"/>
</dbReference>
<proteinExistence type="predicted"/>
<evidence type="ECO:0000256" key="2">
    <source>
        <dbReference type="SAM" id="MobiDB-lite"/>
    </source>
</evidence>
<dbReference type="AlphaFoldDB" id="A0AAV4KSY4"/>
<dbReference type="Pfam" id="PF07228">
    <property type="entry name" value="SpoIIE"/>
    <property type="match status" value="1"/>
</dbReference>
<sequence>MTGSRDEPDVPEPGTSGFGGATALSRAAGEGSVFSSSRYVARRQPTGTAPGTPAPALAESAIQEMLDGLPGSAIFLVPLYGADGEAEDFRVAAASPDALDIGGRRGKELVGLSVLETYPSVLGTDLWRGYLEALTDGVRYEGEPFAYEEVLAGIPRLSRFAVRAAPCQGGLIVSWVRLDSGEREQRRLEVMQRLGNMGWANWDLVRNVITWSEQVYDIFARDPSLGPMTLEELPGHVLADDLPALGDEVRRLLGDGRSIDHTFRITTPRGEVRHLRIVAEAEADAHGSPVEVHGFFQDLTTVKRTKEQLLERERAALAQQETLTAERVLAARLQHALLPLPQQSLRLAGLTVDVAYRPLQQGLNVGGDWYSAIELPDGSALLVVGDVAGHGLDAVATMAQLRFTAKGMAITGTPLATILARLNTLLWHSADRAYSTATMIMGRYEPSSGILTWVQAGHLPPLLLRDGEARYLSSPRGVLLGATTAPRYDSSAIRLLPGDHLLFFTDGLVEAPGVLLDDGLDHLARTVAGLGDGPRPLDGILGALVDPVARRDDICVLHVSV</sequence>
<dbReference type="EMBL" id="CP023693">
    <property type="protein sequence ID" value="QEV35220.1"/>
    <property type="molecule type" value="Genomic_DNA"/>
</dbReference>
<dbReference type="GO" id="GO:0016791">
    <property type="term" value="F:phosphatase activity"/>
    <property type="evidence" value="ECO:0007669"/>
    <property type="project" value="TreeGrafter"/>
</dbReference>
<dbReference type="SUPFAM" id="SSF55785">
    <property type="entry name" value="PYP-like sensor domain (PAS domain)"/>
    <property type="match status" value="1"/>
</dbReference>
<dbReference type="PANTHER" id="PTHR43156:SF2">
    <property type="entry name" value="STAGE II SPORULATION PROTEIN E"/>
    <property type="match status" value="1"/>
</dbReference>
<dbReference type="SUPFAM" id="SSF81606">
    <property type="entry name" value="PP2C-like"/>
    <property type="match status" value="1"/>
</dbReference>
<keyword evidence="6" id="KW-1185">Reference proteome</keyword>
<evidence type="ECO:0000313" key="6">
    <source>
        <dbReference type="Proteomes" id="UP000326029"/>
    </source>
</evidence>
<reference evidence="5 6" key="2">
    <citation type="submission" date="2017-09" db="EMBL/GenBank/DDBJ databases">
        <authorList>
            <person name="Lee N."/>
            <person name="Cho B.-K."/>
        </authorList>
    </citation>
    <scope>NUCLEOTIDE SEQUENCE [LARGE SCALE GENOMIC DNA]</scope>
    <source>
        <strain evidence="5 6">ATCC 19740</strain>
    </source>
</reference>
<dbReference type="GeneID" id="95457249"/>